<dbReference type="InterPro" id="IPR050555">
    <property type="entry name" value="Bact_Solute-Bind_Prot2"/>
</dbReference>
<dbReference type="EMBL" id="JACVXA010000021">
    <property type="protein sequence ID" value="MBE3638350.1"/>
    <property type="molecule type" value="Genomic_DNA"/>
</dbReference>
<sequence>MIRQRLAAALVLILSLAGTGSLMAADIFVIGGKEDDPFWTIVRRGVEDGARLVEAEQGSVTWLGLADYDDLGADAAALIRDAIRRGADGVIAPDWHPALMDPALAEVVAAGIPLVIYNAGGARAAERLGALAYIGSDDYLSGRMAGDYFASRGARRVVCINTLPGLENIADYCRGLGDGAAAAGAKGETLVLAPGSFGDRDQVGAAIKARLLAQPEIDGIFTVGNLDAMAALRAVNRAGKAGRVQVGSMNFDEGSLSSIRLGAQLFAVDQQGYLQGLIAVTVLNAHANFGLNLPAKEIRTGPAIVDRSNMDQVLRGVAKGVR</sequence>
<proteinExistence type="inferred from homology"/>
<name>A0A8J6YV46_9RHOB</name>
<protein>
    <submittedName>
        <fullName evidence="5">Substrate-binding domain-containing protein</fullName>
    </submittedName>
</protein>
<dbReference type="PANTHER" id="PTHR30036:SF7">
    <property type="entry name" value="ABC TRANSPORTER PERIPLASMIC-BINDING PROTEIN YPHF"/>
    <property type="match status" value="1"/>
</dbReference>
<gene>
    <name evidence="5" type="ORF">ICN82_09075</name>
</gene>
<dbReference type="GO" id="GO:0030246">
    <property type="term" value="F:carbohydrate binding"/>
    <property type="evidence" value="ECO:0007669"/>
    <property type="project" value="TreeGrafter"/>
</dbReference>
<feature type="signal peptide" evidence="3">
    <location>
        <begin position="1"/>
        <end position="24"/>
    </location>
</feature>
<comment type="subcellular location">
    <subcellularLocation>
        <location evidence="1">Periplasm</location>
    </subcellularLocation>
</comment>
<keyword evidence="3" id="KW-0732">Signal</keyword>
<evidence type="ECO:0000259" key="4">
    <source>
        <dbReference type="Pfam" id="PF13407"/>
    </source>
</evidence>
<dbReference type="GO" id="GO:0030288">
    <property type="term" value="C:outer membrane-bounded periplasmic space"/>
    <property type="evidence" value="ECO:0007669"/>
    <property type="project" value="TreeGrafter"/>
</dbReference>
<dbReference type="InterPro" id="IPR028082">
    <property type="entry name" value="Peripla_BP_I"/>
</dbReference>
<feature type="chain" id="PRO_5035328468" evidence="3">
    <location>
        <begin position="25"/>
        <end position="322"/>
    </location>
</feature>
<reference evidence="5" key="1">
    <citation type="submission" date="2020-09" db="EMBL/GenBank/DDBJ databases">
        <title>A novel bacterium of genus Mangrovicoccus, isolated from South China Sea.</title>
        <authorList>
            <person name="Huang H."/>
            <person name="Mo K."/>
            <person name="Hu Y."/>
        </authorList>
    </citation>
    <scope>NUCLEOTIDE SEQUENCE</scope>
    <source>
        <strain evidence="5">HB182678</strain>
    </source>
</reference>
<dbReference type="SUPFAM" id="SSF53822">
    <property type="entry name" value="Periplasmic binding protein-like I"/>
    <property type="match status" value="1"/>
</dbReference>
<comment type="similarity">
    <text evidence="2">Belongs to the bacterial solute-binding protein 2 family.</text>
</comment>
<dbReference type="Gene3D" id="3.40.50.2300">
    <property type="match status" value="2"/>
</dbReference>
<comment type="caution">
    <text evidence="5">The sequence shown here is derived from an EMBL/GenBank/DDBJ whole genome shotgun (WGS) entry which is preliminary data.</text>
</comment>
<organism evidence="5 6">
    <name type="scientific">Mangrovicoccus algicola</name>
    <dbReference type="NCBI Taxonomy" id="2771008"/>
    <lineage>
        <taxon>Bacteria</taxon>
        <taxon>Pseudomonadati</taxon>
        <taxon>Pseudomonadota</taxon>
        <taxon>Alphaproteobacteria</taxon>
        <taxon>Rhodobacterales</taxon>
        <taxon>Paracoccaceae</taxon>
        <taxon>Mangrovicoccus</taxon>
    </lineage>
</organism>
<dbReference type="Proteomes" id="UP000609121">
    <property type="component" value="Unassembled WGS sequence"/>
</dbReference>
<evidence type="ECO:0000256" key="2">
    <source>
        <dbReference type="ARBA" id="ARBA00007639"/>
    </source>
</evidence>
<dbReference type="AlphaFoldDB" id="A0A8J6YV46"/>
<evidence type="ECO:0000313" key="5">
    <source>
        <dbReference type="EMBL" id="MBE3638350.1"/>
    </source>
</evidence>
<dbReference type="RefSeq" id="WP_193181874.1">
    <property type="nucleotide sequence ID" value="NZ_JACVXA010000021.1"/>
</dbReference>
<keyword evidence="6" id="KW-1185">Reference proteome</keyword>
<evidence type="ECO:0000256" key="3">
    <source>
        <dbReference type="SAM" id="SignalP"/>
    </source>
</evidence>
<accession>A0A8J6YV46</accession>
<dbReference type="PANTHER" id="PTHR30036">
    <property type="entry name" value="D-XYLOSE-BINDING PERIPLASMIC PROTEIN"/>
    <property type="match status" value="1"/>
</dbReference>
<dbReference type="InterPro" id="IPR025997">
    <property type="entry name" value="SBP_2_dom"/>
</dbReference>
<evidence type="ECO:0000313" key="6">
    <source>
        <dbReference type="Proteomes" id="UP000609121"/>
    </source>
</evidence>
<feature type="domain" description="Periplasmic binding protein" evidence="4">
    <location>
        <begin position="28"/>
        <end position="288"/>
    </location>
</feature>
<evidence type="ECO:0000256" key="1">
    <source>
        <dbReference type="ARBA" id="ARBA00004418"/>
    </source>
</evidence>
<dbReference type="Pfam" id="PF13407">
    <property type="entry name" value="Peripla_BP_4"/>
    <property type="match status" value="1"/>
</dbReference>